<name>A0ABP0EYA5_CLALP</name>
<proteinExistence type="inferred from homology"/>
<reference evidence="4 5" key="1">
    <citation type="submission" date="2024-02" db="EMBL/GenBank/DDBJ databases">
        <authorList>
            <person name="Daric V."/>
            <person name="Darras S."/>
        </authorList>
    </citation>
    <scope>NUCLEOTIDE SEQUENCE [LARGE SCALE GENOMIC DNA]</scope>
</reference>
<dbReference type="PANTHER" id="PTHR21021">
    <property type="entry name" value="GAF/PUTATIVE CYTOSKELETAL PROTEIN"/>
    <property type="match status" value="1"/>
</dbReference>
<protein>
    <recommendedName>
        <fullName evidence="2">TIP41-like protein</fullName>
    </recommendedName>
</protein>
<dbReference type="Pfam" id="PF04176">
    <property type="entry name" value="TIP41"/>
    <property type="match status" value="1"/>
</dbReference>
<keyword evidence="5" id="KW-1185">Reference proteome</keyword>
<evidence type="ECO:0000256" key="3">
    <source>
        <dbReference type="SAM" id="MobiDB-lite"/>
    </source>
</evidence>
<evidence type="ECO:0000313" key="5">
    <source>
        <dbReference type="Proteomes" id="UP001642483"/>
    </source>
</evidence>
<evidence type="ECO:0000313" key="4">
    <source>
        <dbReference type="EMBL" id="CAK8672464.1"/>
    </source>
</evidence>
<feature type="region of interest" description="Disordered" evidence="3">
    <location>
        <begin position="265"/>
        <end position="290"/>
    </location>
</feature>
<evidence type="ECO:0000256" key="1">
    <source>
        <dbReference type="ARBA" id="ARBA00006658"/>
    </source>
</evidence>
<comment type="similarity">
    <text evidence="1">Belongs to the TIP41 family.</text>
</comment>
<dbReference type="InterPro" id="IPR007303">
    <property type="entry name" value="TIP41-like"/>
</dbReference>
<dbReference type="EMBL" id="CAWYQH010000001">
    <property type="protein sequence ID" value="CAK8672464.1"/>
    <property type="molecule type" value="Genomic_DNA"/>
</dbReference>
<gene>
    <name evidence="4" type="ORF">CVLEPA_LOCUS1415</name>
</gene>
<evidence type="ECO:0000256" key="2">
    <source>
        <dbReference type="ARBA" id="ARBA00018951"/>
    </source>
</evidence>
<accession>A0ABP0EYA5</accession>
<dbReference type="PANTHER" id="PTHR21021:SF16">
    <property type="entry name" value="TIP41-LIKE PROTEIN"/>
    <property type="match status" value="1"/>
</dbReference>
<dbReference type="Proteomes" id="UP001642483">
    <property type="component" value="Unassembled WGS sequence"/>
</dbReference>
<comment type="caution">
    <text evidence="4">The sequence shown here is derived from an EMBL/GenBank/DDBJ whole genome shotgun (WGS) entry which is preliminary data.</text>
</comment>
<sequence>MALLASTAAHVGEICEPFTLGQWKFIAHKNHILNSQEVEALCKNLEIPQIPEMTFGHNKLQITHAQGFQIEFNATDSLQRVDNKHDLMKVAVAKEWNESRKNNEFIKETVKPFDWTFTTDYKGTVNDPQNIVKVLETTERINVQRLKMKEKILYFEEMTLFEDELADNGCAQLTVKIRVMPSCFFLLMRFYLRVDGVLSRIHDTRWYHEFGTNHLIREYTEKEKAIKEMRHISPAVLTDANAMDQILDLKQEIFEKVVFGNTDKQSLDSRESNSKYMHTALPTDTSASGS</sequence>
<organism evidence="4 5">
    <name type="scientific">Clavelina lepadiformis</name>
    <name type="common">Light-bulb sea squirt</name>
    <name type="synonym">Ascidia lepadiformis</name>
    <dbReference type="NCBI Taxonomy" id="159417"/>
    <lineage>
        <taxon>Eukaryota</taxon>
        <taxon>Metazoa</taxon>
        <taxon>Chordata</taxon>
        <taxon>Tunicata</taxon>
        <taxon>Ascidiacea</taxon>
        <taxon>Aplousobranchia</taxon>
        <taxon>Clavelinidae</taxon>
        <taxon>Clavelina</taxon>
    </lineage>
</organism>
<dbReference type="InterPro" id="IPR051330">
    <property type="entry name" value="Phosphatase_reg/MetRdx"/>
</dbReference>